<dbReference type="Pfam" id="PF14528">
    <property type="entry name" value="LAGLIDADG_3"/>
    <property type="match status" value="1"/>
</dbReference>
<dbReference type="Proteomes" id="UP000179115">
    <property type="component" value="Unassembled WGS sequence"/>
</dbReference>
<dbReference type="AlphaFoldDB" id="A0A1F6ED65"/>
<proteinExistence type="predicted"/>
<evidence type="ECO:0000313" key="2">
    <source>
        <dbReference type="EMBL" id="OGG71623.1"/>
    </source>
</evidence>
<dbReference type="EMBL" id="MFLV01000011">
    <property type="protein sequence ID" value="OGG71623.1"/>
    <property type="molecule type" value="Genomic_DNA"/>
</dbReference>
<dbReference type="GO" id="GO:0004519">
    <property type="term" value="F:endonuclease activity"/>
    <property type="evidence" value="ECO:0007669"/>
    <property type="project" value="InterPro"/>
</dbReference>
<sequence>MGARGVKPKGKVKIKWSPEFAYAIGLIATDGCLSIDGYHIVLVSKDIEQLKTFKHCLGLDSKLAKHSSGHKKRDYFRVQFGDILFYQFLLGIGLTPAKSKTIGAVDVPQQYFFDFLRGCFDGDGSFYSYWDPRWRSSFMYYLQLASASKSFIDWIRQSLRVRSEVIGHITKDGKGSTYQLKYAKKESLKIIKKMYYSDTAVCLARKKEKIYKALKLDKNARGW</sequence>
<accession>A0A1F6ED65</accession>
<dbReference type="InterPro" id="IPR027434">
    <property type="entry name" value="Homing_endonucl"/>
</dbReference>
<dbReference type="Gene3D" id="3.10.28.10">
    <property type="entry name" value="Homing endonucleases"/>
    <property type="match status" value="1"/>
</dbReference>
<protein>
    <recommendedName>
        <fullName evidence="1">Homing endonuclease LAGLIDADG domain-containing protein</fullName>
    </recommendedName>
</protein>
<organism evidence="2 3">
    <name type="scientific">Candidatus Kaiserbacteria bacterium RIFCSPLOWO2_01_FULL_51_21</name>
    <dbReference type="NCBI Taxonomy" id="1798508"/>
    <lineage>
        <taxon>Bacteria</taxon>
        <taxon>Candidatus Kaiseribacteriota</taxon>
    </lineage>
</organism>
<dbReference type="InterPro" id="IPR004860">
    <property type="entry name" value="LAGLIDADG_dom"/>
</dbReference>
<dbReference type="STRING" id="1798508.A3A35_00410"/>
<evidence type="ECO:0000259" key="1">
    <source>
        <dbReference type="Pfam" id="PF14528"/>
    </source>
</evidence>
<comment type="caution">
    <text evidence="2">The sequence shown here is derived from an EMBL/GenBank/DDBJ whole genome shotgun (WGS) entry which is preliminary data.</text>
</comment>
<evidence type="ECO:0000313" key="3">
    <source>
        <dbReference type="Proteomes" id="UP000179115"/>
    </source>
</evidence>
<dbReference type="SUPFAM" id="SSF55608">
    <property type="entry name" value="Homing endonucleases"/>
    <property type="match status" value="2"/>
</dbReference>
<feature type="domain" description="Homing endonuclease LAGLIDADG" evidence="1">
    <location>
        <begin position="115"/>
        <end position="191"/>
    </location>
</feature>
<gene>
    <name evidence="2" type="ORF">A3A35_00410</name>
</gene>
<reference evidence="2 3" key="1">
    <citation type="journal article" date="2016" name="Nat. Commun.">
        <title>Thousands of microbial genomes shed light on interconnected biogeochemical processes in an aquifer system.</title>
        <authorList>
            <person name="Anantharaman K."/>
            <person name="Brown C.T."/>
            <person name="Hug L.A."/>
            <person name="Sharon I."/>
            <person name="Castelle C.J."/>
            <person name="Probst A.J."/>
            <person name="Thomas B.C."/>
            <person name="Singh A."/>
            <person name="Wilkins M.J."/>
            <person name="Karaoz U."/>
            <person name="Brodie E.L."/>
            <person name="Williams K.H."/>
            <person name="Hubbard S.S."/>
            <person name="Banfield J.F."/>
        </authorList>
    </citation>
    <scope>NUCLEOTIDE SEQUENCE [LARGE SCALE GENOMIC DNA]</scope>
</reference>
<name>A0A1F6ED65_9BACT</name>